<reference evidence="2" key="2">
    <citation type="submission" date="2024-07" db="EMBL/GenBank/DDBJ databases">
        <title>Streptomyces haneummycinica sp. nov., a new antibiotic-producing actinobacterium isolated from marine sediment.</title>
        <authorList>
            <person name="Uemura M."/>
            <person name="Hamada M."/>
            <person name="Hirano S."/>
            <person name="Kobayashi K."/>
            <person name="Ohshiro T."/>
            <person name="Kobayashi T."/>
            <person name="Terahara T."/>
        </authorList>
    </citation>
    <scope>NUCLEOTIDE SEQUENCE</scope>
    <source>
        <strain evidence="2">KM77-8</strain>
    </source>
</reference>
<feature type="region of interest" description="Disordered" evidence="1">
    <location>
        <begin position="1"/>
        <end position="35"/>
    </location>
</feature>
<accession>A0AAT9HY20</accession>
<gene>
    <name evidence="2" type="ORF">SHKM778_89430</name>
</gene>
<organism evidence="2">
    <name type="scientific">Streptomyces haneummycinicus</name>
    <dbReference type="NCBI Taxonomy" id="3074435"/>
    <lineage>
        <taxon>Bacteria</taxon>
        <taxon>Bacillati</taxon>
        <taxon>Actinomycetota</taxon>
        <taxon>Actinomycetes</taxon>
        <taxon>Kitasatosporales</taxon>
        <taxon>Streptomycetaceae</taxon>
        <taxon>Streptomyces</taxon>
    </lineage>
</organism>
<reference evidence="2" key="1">
    <citation type="submission" date="2024-06" db="EMBL/GenBank/DDBJ databases">
        <authorList>
            <consortium name="consrtm"/>
            <person name="Uemura M."/>
            <person name="Terahara T."/>
        </authorList>
    </citation>
    <scope>NUCLEOTIDE SEQUENCE</scope>
    <source>
        <strain evidence="2">KM77-8</strain>
    </source>
</reference>
<name>A0AAT9HY20_9ACTN</name>
<feature type="compositionally biased region" description="Basic and acidic residues" evidence="1">
    <location>
        <begin position="1"/>
        <end position="17"/>
    </location>
</feature>
<feature type="region of interest" description="Disordered" evidence="1">
    <location>
        <begin position="157"/>
        <end position="179"/>
    </location>
</feature>
<protein>
    <submittedName>
        <fullName evidence="2">Uncharacterized protein</fullName>
    </submittedName>
</protein>
<proteinExistence type="predicted"/>
<feature type="compositionally biased region" description="Low complexity" evidence="1">
    <location>
        <begin position="167"/>
        <end position="179"/>
    </location>
</feature>
<sequence length="179" mass="19275">MHEHRVRVDPGADERGDPLGAQHLLKDRPVGAGEDEPVRRVLDQAEPAVAVHGVGDVDEQRVRHRVAAVLHQRVDDLLSVVSGRPRVPQAEQGHPVGVDVLGRPLQLGERRDDTTAVVGLLVIDLEKQSLVGLDDERTIHARLPFCDGLGTALHGQTSSLPDRARQWSRAGGAASARAA</sequence>
<dbReference type="EMBL" id="AP035768">
    <property type="protein sequence ID" value="BFO22555.1"/>
    <property type="molecule type" value="Genomic_DNA"/>
</dbReference>
<dbReference type="AlphaFoldDB" id="A0AAT9HY20"/>
<evidence type="ECO:0000313" key="2">
    <source>
        <dbReference type="EMBL" id="BFO22555.1"/>
    </source>
</evidence>
<evidence type="ECO:0000256" key="1">
    <source>
        <dbReference type="SAM" id="MobiDB-lite"/>
    </source>
</evidence>